<feature type="transmembrane region" description="Helical" evidence="1">
    <location>
        <begin position="218"/>
        <end position="237"/>
    </location>
</feature>
<dbReference type="SUPFAM" id="SSF48317">
    <property type="entry name" value="Acid phosphatase/Vanadium-dependent haloperoxidase"/>
    <property type="match status" value="1"/>
</dbReference>
<feature type="transmembrane region" description="Helical" evidence="1">
    <location>
        <begin position="84"/>
        <end position="106"/>
    </location>
</feature>
<evidence type="ECO:0000313" key="3">
    <source>
        <dbReference type="EMBL" id="SER21509.1"/>
    </source>
</evidence>
<dbReference type="EMBL" id="FOFD01000004">
    <property type="protein sequence ID" value="SER21509.1"/>
    <property type="molecule type" value="Genomic_DNA"/>
</dbReference>
<organism evidence="3 4">
    <name type="scientific">Natrinema salaciae</name>
    <dbReference type="NCBI Taxonomy" id="1186196"/>
    <lineage>
        <taxon>Archaea</taxon>
        <taxon>Methanobacteriati</taxon>
        <taxon>Methanobacteriota</taxon>
        <taxon>Stenosarchaea group</taxon>
        <taxon>Halobacteria</taxon>
        <taxon>Halobacteriales</taxon>
        <taxon>Natrialbaceae</taxon>
        <taxon>Natrinema</taxon>
    </lineage>
</organism>
<gene>
    <name evidence="3" type="ORF">SAMN04489841_3312</name>
</gene>
<feature type="transmembrane region" description="Helical" evidence="1">
    <location>
        <begin position="50"/>
        <end position="77"/>
    </location>
</feature>
<sequence>MVIAILAVEIGPGRRLFDQAESFICLVARNTDMSRGFGWFDAFREVAPEWAVVLLGFVTQLGDVWFLGLLVGTLYWFETEDRGRIAAVFGLLLAGLSLITALKHAFALPRPNRVLVEIGALPEAVHPLYEATATATGYGFPSGHALMTTIVYLSLARYTSVSTRRRRYLGAAGLVTAVCLSRVGLGVHYLVDVIAGVGVGLGFLVLVWRLFDRHPTHRGTLGFGLAVVLAAVALWTTGGDSDAVLLTGASIGAFAGWQVALVARGLDAGRGPIRASRPLTARTAAVVLSVASLVGLTGYYWPVSLLAGSGVLGLLVAAFVVAPVLYRTGDDGGFRNRSASRSQ</sequence>
<dbReference type="Proteomes" id="UP000199114">
    <property type="component" value="Unassembled WGS sequence"/>
</dbReference>
<feature type="transmembrane region" description="Helical" evidence="1">
    <location>
        <begin position="193"/>
        <end position="211"/>
    </location>
</feature>
<dbReference type="InterPro" id="IPR000326">
    <property type="entry name" value="PAP2/HPO"/>
</dbReference>
<feature type="transmembrane region" description="Helical" evidence="1">
    <location>
        <begin position="307"/>
        <end position="326"/>
    </location>
</feature>
<feature type="transmembrane region" description="Helical" evidence="1">
    <location>
        <begin position="168"/>
        <end position="187"/>
    </location>
</feature>
<keyword evidence="1" id="KW-1133">Transmembrane helix</keyword>
<evidence type="ECO:0000256" key="1">
    <source>
        <dbReference type="SAM" id="Phobius"/>
    </source>
</evidence>
<accession>A0A1H9MDF7</accession>
<dbReference type="Gene3D" id="1.20.144.10">
    <property type="entry name" value="Phosphatidic acid phosphatase type 2/haloperoxidase"/>
    <property type="match status" value="1"/>
</dbReference>
<feature type="domain" description="Phosphatidic acid phosphatase type 2/haloperoxidase" evidence="2">
    <location>
        <begin position="86"/>
        <end position="208"/>
    </location>
</feature>
<feature type="transmembrane region" description="Helical" evidence="1">
    <location>
        <begin position="138"/>
        <end position="156"/>
    </location>
</feature>
<dbReference type="PANTHER" id="PTHR14969:SF13">
    <property type="entry name" value="AT30094P"/>
    <property type="match status" value="1"/>
</dbReference>
<evidence type="ECO:0000259" key="2">
    <source>
        <dbReference type="SMART" id="SM00014"/>
    </source>
</evidence>
<dbReference type="STRING" id="1186196.SAMN04489841_3312"/>
<feature type="transmembrane region" description="Helical" evidence="1">
    <location>
        <begin position="243"/>
        <end position="263"/>
    </location>
</feature>
<proteinExistence type="predicted"/>
<keyword evidence="1" id="KW-0812">Transmembrane</keyword>
<name>A0A1H9MDF7_9EURY</name>
<dbReference type="InterPro" id="IPR036938">
    <property type="entry name" value="PAP2/HPO_sf"/>
</dbReference>
<reference evidence="4" key="1">
    <citation type="submission" date="2016-10" db="EMBL/GenBank/DDBJ databases">
        <authorList>
            <person name="Varghese N."/>
            <person name="Submissions S."/>
        </authorList>
    </citation>
    <scope>NUCLEOTIDE SEQUENCE [LARGE SCALE GENOMIC DNA]</scope>
    <source>
        <strain evidence="4">DSM 25055</strain>
    </source>
</reference>
<dbReference type="AlphaFoldDB" id="A0A1H9MDF7"/>
<feature type="transmembrane region" description="Helical" evidence="1">
    <location>
        <begin position="284"/>
        <end position="301"/>
    </location>
</feature>
<keyword evidence="1" id="KW-0472">Membrane</keyword>
<keyword evidence="4" id="KW-1185">Reference proteome</keyword>
<dbReference type="Pfam" id="PF01569">
    <property type="entry name" value="PAP2"/>
    <property type="match status" value="1"/>
</dbReference>
<dbReference type="PANTHER" id="PTHR14969">
    <property type="entry name" value="SPHINGOSINE-1-PHOSPHATE PHOSPHOHYDROLASE"/>
    <property type="match status" value="1"/>
</dbReference>
<protein>
    <submittedName>
        <fullName evidence="3">Membrane-associated phospholipid phosphatase</fullName>
    </submittedName>
</protein>
<dbReference type="SMART" id="SM00014">
    <property type="entry name" value="acidPPc"/>
    <property type="match status" value="1"/>
</dbReference>
<evidence type="ECO:0000313" key="4">
    <source>
        <dbReference type="Proteomes" id="UP000199114"/>
    </source>
</evidence>